<keyword evidence="2" id="KW-1185">Reference proteome</keyword>
<name>A0AAD5R9Q0_PARTN</name>
<evidence type="ECO:0000313" key="1">
    <source>
        <dbReference type="EMBL" id="KAJ1371966.1"/>
    </source>
</evidence>
<protein>
    <submittedName>
        <fullName evidence="1">Uncharacterized protein</fullName>
    </submittedName>
</protein>
<sequence>MTNSDTRGKEKVGGYACVTEPLTQLLTASRKLPRSAFYVIGGRKQHSHKMPPIHKYLAVAMYNTWKGTGENAAAHIFSDERS</sequence>
<reference evidence="1" key="1">
    <citation type="submission" date="2021-06" db="EMBL/GenBank/DDBJ databases">
        <title>Parelaphostrongylus tenuis whole genome reference sequence.</title>
        <authorList>
            <person name="Garwood T.J."/>
            <person name="Larsen P.A."/>
            <person name="Fountain-Jones N.M."/>
            <person name="Garbe J.R."/>
            <person name="Macchietto M.G."/>
            <person name="Kania S.A."/>
            <person name="Gerhold R.W."/>
            <person name="Richards J.E."/>
            <person name="Wolf T.M."/>
        </authorList>
    </citation>
    <scope>NUCLEOTIDE SEQUENCE</scope>
    <source>
        <strain evidence="1">MNPRO001-30</strain>
        <tissue evidence="1">Meninges</tissue>
    </source>
</reference>
<accession>A0AAD5R9Q0</accession>
<comment type="caution">
    <text evidence="1">The sequence shown here is derived from an EMBL/GenBank/DDBJ whole genome shotgun (WGS) entry which is preliminary data.</text>
</comment>
<organism evidence="1 2">
    <name type="scientific">Parelaphostrongylus tenuis</name>
    <name type="common">Meningeal worm</name>
    <dbReference type="NCBI Taxonomy" id="148309"/>
    <lineage>
        <taxon>Eukaryota</taxon>
        <taxon>Metazoa</taxon>
        <taxon>Ecdysozoa</taxon>
        <taxon>Nematoda</taxon>
        <taxon>Chromadorea</taxon>
        <taxon>Rhabditida</taxon>
        <taxon>Rhabditina</taxon>
        <taxon>Rhabditomorpha</taxon>
        <taxon>Strongyloidea</taxon>
        <taxon>Metastrongylidae</taxon>
        <taxon>Parelaphostrongylus</taxon>
    </lineage>
</organism>
<proteinExistence type="predicted"/>
<dbReference type="Proteomes" id="UP001196413">
    <property type="component" value="Unassembled WGS sequence"/>
</dbReference>
<evidence type="ECO:0000313" key="2">
    <source>
        <dbReference type="Proteomes" id="UP001196413"/>
    </source>
</evidence>
<gene>
    <name evidence="1" type="ORF">KIN20_034014</name>
</gene>
<dbReference type="AlphaFoldDB" id="A0AAD5R9Q0"/>
<dbReference type="EMBL" id="JAHQIW010007073">
    <property type="protein sequence ID" value="KAJ1371966.1"/>
    <property type="molecule type" value="Genomic_DNA"/>
</dbReference>